<sequence length="55" mass="6258">MIRSVPRPKFVSAFDVPFSYYTRVLAKKNHQTTTITTTMGNVVFTRLFMCVSTAP</sequence>
<reference evidence="2" key="1">
    <citation type="submission" date="2017-03" db="EMBL/GenBank/DDBJ databases">
        <title>Phytopthora megakarya and P. palmivora, two closely related causual agents of cacao black pod achieved similar genome size and gene model numbers by different mechanisms.</title>
        <authorList>
            <person name="Ali S."/>
            <person name="Shao J."/>
            <person name="Larry D.J."/>
            <person name="Kronmiller B."/>
            <person name="Shen D."/>
            <person name="Strem M.D."/>
            <person name="Melnick R.L."/>
            <person name="Guiltinan M.J."/>
            <person name="Tyler B.M."/>
            <person name="Meinhardt L.W."/>
            <person name="Bailey B.A."/>
        </authorList>
    </citation>
    <scope>NUCLEOTIDE SEQUENCE [LARGE SCALE GENOMIC DNA]</scope>
    <source>
        <strain evidence="2">zdho120</strain>
    </source>
</reference>
<dbReference type="EMBL" id="NBNE01002111">
    <property type="protein sequence ID" value="OWZ11486.1"/>
    <property type="molecule type" value="Genomic_DNA"/>
</dbReference>
<comment type="caution">
    <text evidence="1">The sequence shown here is derived from an EMBL/GenBank/DDBJ whole genome shotgun (WGS) entry which is preliminary data.</text>
</comment>
<protein>
    <submittedName>
        <fullName evidence="1">Uncharacterized protein</fullName>
    </submittedName>
</protein>
<evidence type="ECO:0000313" key="2">
    <source>
        <dbReference type="Proteomes" id="UP000198211"/>
    </source>
</evidence>
<dbReference type="AlphaFoldDB" id="A0A225W1B7"/>
<keyword evidence="2" id="KW-1185">Reference proteome</keyword>
<proteinExistence type="predicted"/>
<evidence type="ECO:0000313" key="1">
    <source>
        <dbReference type="EMBL" id="OWZ11486.1"/>
    </source>
</evidence>
<name>A0A225W1B7_9STRA</name>
<dbReference type="Proteomes" id="UP000198211">
    <property type="component" value="Unassembled WGS sequence"/>
</dbReference>
<accession>A0A225W1B7</accession>
<gene>
    <name evidence="1" type="ORF">PHMEG_00015481</name>
</gene>
<organism evidence="1 2">
    <name type="scientific">Phytophthora megakarya</name>
    <dbReference type="NCBI Taxonomy" id="4795"/>
    <lineage>
        <taxon>Eukaryota</taxon>
        <taxon>Sar</taxon>
        <taxon>Stramenopiles</taxon>
        <taxon>Oomycota</taxon>
        <taxon>Peronosporomycetes</taxon>
        <taxon>Peronosporales</taxon>
        <taxon>Peronosporaceae</taxon>
        <taxon>Phytophthora</taxon>
    </lineage>
</organism>